<feature type="transmembrane region" description="Helical" evidence="7">
    <location>
        <begin position="292"/>
        <end position="322"/>
    </location>
</feature>
<dbReference type="SUPFAM" id="SSF74863">
    <property type="entry name" value="Thiol:disulfide interchange protein DsbD, N-terminal domain (DsbD-alpha)"/>
    <property type="match status" value="1"/>
</dbReference>
<dbReference type="Pfam" id="PF11412">
    <property type="entry name" value="DsbD_N"/>
    <property type="match status" value="1"/>
</dbReference>
<dbReference type="Proteomes" id="UP000549052">
    <property type="component" value="Unassembled WGS sequence"/>
</dbReference>
<dbReference type="EC" id="1.8.1.8" evidence="9"/>
<evidence type="ECO:0000256" key="2">
    <source>
        <dbReference type="ARBA" id="ARBA00022475"/>
    </source>
</evidence>
<feature type="transmembrane region" description="Helical" evidence="7">
    <location>
        <begin position="425"/>
        <end position="445"/>
    </location>
</feature>
<keyword evidence="3 7" id="KW-0812">Transmembrane</keyword>
<dbReference type="GO" id="GO:0045454">
    <property type="term" value="P:cell redox homeostasis"/>
    <property type="evidence" value="ECO:0007669"/>
    <property type="project" value="TreeGrafter"/>
</dbReference>
<comment type="subcellular location">
    <subcellularLocation>
        <location evidence="1">Cell membrane</location>
        <topology evidence="1">Multi-pass membrane protein</topology>
    </subcellularLocation>
</comment>
<feature type="transmembrane region" description="Helical" evidence="7">
    <location>
        <begin position="392"/>
        <end position="413"/>
    </location>
</feature>
<comment type="caution">
    <text evidence="9">The sequence shown here is derived from an EMBL/GenBank/DDBJ whole genome shotgun (WGS) entry which is preliminary data.</text>
</comment>
<gene>
    <name evidence="9" type="ORF">FHW16_002713</name>
</gene>
<dbReference type="PANTHER" id="PTHR32234:SF0">
    <property type="entry name" value="THIOL:DISULFIDE INTERCHANGE PROTEIN DSBD"/>
    <property type="match status" value="1"/>
</dbReference>
<feature type="transmembrane region" description="Helical" evidence="7">
    <location>
        <begin position="249"/>
        <end position="271"/>
    </location>
</feature>
<feature type="transmembrane region" description="Helical" evidence="7">
    <location>
        <begin position="169"/>
        <end position="193"/>
    </location>
</feature>
<keyword evidence="4" id="KW-0201">Cytochrome c-type biogenesis</keyword>
<dbReference type="AlphaFoldDB" id="A0A839ELA4"/>
<dbReference type="PANTHER" id="PTHR32234">
    <property type="entry name" value="THIOL:DISULFIDE INTERCHANGE PROTEIN DSBD"/>
    <property type="match status" value="1"/>
</dbReference>
<dbReference type="InterPro" id="IPR013766">
    <property type="entry name" value="Thioredoxin_domain"/>
</dbReference>
<keyword evidence="6 7" id="KW-0472">Membrane</keyword>
<dbReference type="InterPro" id="IPR036929">
    <property type="entry name" value="DsbDN_sf"/>
</dbReference>
<keyword evidence="9" id="KW-0560">Oxidoreductase</keyword>
<dbReference type="Gene3D" id="2.60.40.1250">
    <property type="entry name" value="Thiol:disulfide interchange protein DsbD, N-terminal domain"/>
    <property type="match status" value="1"/>
</dbReference>
<accession>A0A839ELA4</accession>
<evidence type="ECO:0000256" key="1">
    <source>
        <dbReference type="ARBA" id="ARBA00004651"/>
    </source>
</evidence>
<dbReference type="InterPro" id="IPR028250">
    <property type="entry name" value="DsbDN"/>
</dbReference>
<feature type="transmembrane region" description="Helical" evidence="7">
    <location>
        <begin position="328"/>
        <end position="348"/>
    </location>
</feature>
<evidence type="ECO:0000313" key="9">
    <source>
        <dbReference type="EMBL" id="MBA8878995.1"/>
    </source>
</evidence>
<proteinExistence type="predicted"/>
<keyword evidence="5 7" id="KW-1133">Transmembrane helix</keyword>
<dbReference type="InterPro" id="IPR003834">
    <property type="entry name" value="Cyt_c_assmbl_TM_dom"/>
</dbReference>
<dbReference type="GO" id="GO:0017004">
    <property type="term" value="P:cytochrome complex assembly"/>
    <property type="evidence" value="ECO:0007669"/>
    <property type="project" value="UniProtKB-KW"/>
</dbReference>
<dbReference type="PROSITE" id="PS51352">
    <property type="entry name" value="THIOREDOXIN_2"/>
    <property type="match status" value="1"/>
</dbReference>
<keyword evidence="10" id="KW-1185">Reference proteome</keyword>
<evidence type="ECO:0000256" key="4">
    <source>
        <dbReference type="ARBA" id="ARBA00022748"/>
    </source>
</evidence>
<name>A0A839ELA4_9HYPH</name>
<evidence type="ECO:0000256" key="7">
    <source>
        <dbReference type="SAM" id="Phobius"/>
    </source>
</evidence>
<keyword evidence="2" id="KW-1003">Cell membrane</keyword>
<dbReference type="EMBL" id="JACGXN010000003">
    <property type="protein sequence ID" value="MBA8878995.1"/>
    <property type="molecule type" value="Genomic_DNA"/>
</dbReference>
<dbReference type="GO" id="GO:0047134">
    <property type="term" value="F:protein-disulfide reductase [NAD(P)H] activity"/>
    <property type="evidence" value="ECO:0007669"/>
    <property type="project" value="UniProtKB-EC"/>
</dbReference>
<evidence type="ECO:0000256" key="5">
    <source>
        <dbReference type="ARBA" id="ARBA00022989"/>
    </source>
</evidence>
<feature type="transmembrane region" description="Helical" evidence="7">
    <location>
        <begin position="213"/>
        <end position="237"/>
    </location>
</feature>
<feature type="transmembrane region" description="Helical" evidence="7">
    <location>
        <begin position="369"/>
        <end position="386"/>
    </location>
</feature>
<dbReference type="InterPro" id="IPR036249">
    <property type="entry name" value="Thioredoxin-like_sf"/>
</dbReference>
<evidence type="ECO:0000313" key="10">
    <source>
        <dbReference type="Proteomes" id="UP000549052"/>
    </source>
</evidence>
<feature type="domain" description="Thioredoxin" evidence="8">
    <location>
        <begin position="457"/>
        <end position="584"/>
    </location>
</feature>
<evidence type="ECO:0000259" key="8">
    <source>
        <dbReference type="PROSITE" id="PS51352"/>
    </source>
</evidence>
<sequence length="584" mass="60789">MMSSGAHAQKPLPADKVFHLAVQRDGDSRLLLNWTILPGNYLYRDQVAVRLPGKALTVVTSQGEMKDDPNFGPTEIYHDRAEAHFATADIPPGATLQIRYQGCAEQGICYPPITKALDLATLDLSDVATGPGGDAISSSETSQIISGSAVELVPGGTDIQPISEMSGNLALVLVSFLGFGLLLSLTPCVFPMIPILSGMLARSGEALSASRGLVLSASYVIAMAAAYAALGLAAAWSGQNLQAALQTPWALGLMAAVFAALALSMFGLFELQLPAGWISRLSRRSPGRAGSVAGSAALGFGSALIVGPCVTPPLAAALLYVAQTGDGIRGAAALFALGLGMGLPLVVYGTFGSRYLPRSGPWLVRIKQIFGVVFLGLAASMILRLVPDTVVLPVWGTIALGTGVFLGAFDRLATSSNWVLRMEKTVGLAIAIYGTTLIIGFAGGATDPLRPLTFLVRDSGGTAGSFQGRVVSTEAAFNEVLATSRQDGRPLLVFFTADWCTVCKSNERVLAEPSLAASLAAISIIKADVTANSADSRRLMKRFGVVGPPTMFLLDTSGEEVAGTRTIGAITAEGFARRLKLAGM</sequence>
<dbReference type="Gene3D" id="3.40.30.10">
    <property type="entry name" value="Glutaredoxin"/>
    <property type="match status" value="1"/>
</dbReference>
<evidence type="ECO:0000256" key="3">
    <source>
        <dbReference type="ARBA" id="ARBA00022692"/>
    </source>
</evidence>
<dbReference type="NCBIfam" id="NF001419">
    <property type="entry name" value="PRK00293.1"/>
    <property type="match status" value="1"/>
</dbReference>
<organism evidence="9 10">
    <name type="scientific">Phyllobacterium myrsinacearum</name>
    <dbReference type="NCBI Taxonomy" id="28101"/>
    <lineage>
        <taxon>Bacteria</taxon>
        <taxon>Pseudomonadati</taxon>
        <taxon>Pseudomonadota</taxon>
        <taxon>Alphaproteobacteria</taxon>
        <taxon>Hyphomicrobiales</taxon>
        <taxon>Phyllobacteriaceae</taxon>
        <taxon>Phyllobacterium</taxon>
    </lineage>
</organism>
<reference evidence="9 10" key="1">
    <citation type="submission" date="2020-07" db="EMBL/GenBank/DDBJ databases">
        <title>Genomic Encyclopedia of Type Strains, Phase IV (KMG-V): Genome sequencing to study the core and pangenomes of soil and plant-associated prokaryotes.</title>
        <authorList>
            <person name="Whitman W."/>
        </authorList>
    </citation>
    <scope>NUCLEOTIDE SEQUENCE [LARGE SCALE GENOMIC DNA]</scope>
    <source>
        <strain evidence="9 10">AN3</strain>
    </source>
</reference>
<dbReference type="GO" id="GO:0005886">
    <property type="term" value="C:plasma membrane"/>
    <property type="evidence" value="ECO:0007669"/>
    <property type="project" value="UniProtKB-SubCell"/>
</dbReference>
<dbReference type="SUPFAM" id="SSF52833">
    <property type="entry name" value="Thioredoxin-like"/>
    <property type="match status" value="1"/>
</dbReference>
<dbReference type="Pfam" id="PF13899">
    <property type="entry name" value="Thioredoxin_7"/>
    <property type="match status" value="1"/>
</dbReference>
<evidence type="ECO:0000256" key="6">
    <source>
        <dbReference type="ARBA" id="ARBA00023136"/>
    </source>
</evidence>
<dbReference type="Pfam" id="PF02683">
    <property type="entry name" value="DsbD_TM"/>
    <property type="match status" value="1"/>
</dbReference>
<protein>
    <submittedName>
        <fullName evidence="9">Thiol:disulfide interchange protein DsbD</fullName>
        <ecNumber evidence="9">1.8.1.8</ecNumber>
    </submittedName>
</protein>